<comment type="caution">
    <text evidence="2">The sequence shown here is derived from an EMBL/GenBank/DDBJ whole genome shotgun (WGS) entry which is preliminary data.</text>
</comment>
<dbReference type="AlphaFoldDB" id="A0A9P6TZ92"/>
<evidence type="ECO:0000313" key="2">
    <source>
        <dbReference type="EMBL" id="KAG0252944.1"/>
    </source>
</evidence>
<dbReference type="PANTHER" id="PTHR31377">
    <property type="entry name" value="AGMATINE DEIMINASE-RELATED"/>
    <property type="match status" value="1"/>
</dbReference>
<dbReference type="Proteomes" id="UP000807716">
    <property type="component" value="Unassembled WGS sequence"/>
</dbReference>
<evidence type="ECO:0000256" key="1">
    <source>
        <dbReference type="ARBA" id="ARBA00022801"/>
    </source>
</evidence>
<evidence type="ECO:0000313" key="3">
    <source>
        <dbReference type="Proteomes" id="UP000807716"/>
    </source>
</evidence>
<evidence type="ECO:0008006" key="4">
    <source>
        <dbReference type="Google" id="ProtNLM"/>
    </source>
</evidence>
<proteinExistence type="predicted"/>
<dbReference type="Gene3D" id="3.75.10.10">
    <property type="entry name" value="L-arginine/glycine Amidinotransferase, Chain A"/>
    <property type="match status" value="1"/>
</dbReference>
<dbReference type="EMBL" id="JAAAJB010000619">
    <property type="protein sequence ID" value="KAG0252944.1"/>
    <property type="molecule type" value="Genomic_DNA"/>
</dbReference>
<dbReference type="Pfam" id="PF04371">
    <property type="entry name" value="PAD_porph"/>
    <property type="match status" value="1"/>
</dbReference>
<dbReference type="PANTHER" id="PTHR31377:SF0">
    <property type="entry name" value="AGMATINE DEIMINASE-RELATED"/>
    <property type="match status" value="1"/>
</dbReference>
<reference evidence="2" key="1">
    <citation type="journal article" date="2020" name="Fungal Divers.">
        <title>Resolving the Mortierellaceae phylogeny through synthesis of multi-gene phylogenetics and phylogenomics.</title>
        <authorList>
            <person name="Vandepol N."/>
            <person name="Liber J."/>
            <person name="Desiro A."/>
            <person name="Na H."/>
            <person name="Kennedy M."/>
            <person name="Barry K."/>
            <person name="Grigoriev I.V."/>
            <person name="Miller A.N."/>
            <person name="O'Donnell K."/>
            <person name="Stajich J.E."/>
            <person name="Bonito G."/>
        </authorList>
    </citation>
    <scope>NUCLEOTIDE SEQUENCE</scope>
    <source>
        <strain evidence="2">BC1065</strain>
    </source>
</reference>
<dbReference type="GO" id="GO:0004668">
    <property type="term" value="F:protein-arginine deiminase activity"/>
    <property type="evidence" value="ECO:0007669"/>
    <property type="project" value="InterPro"/>
</dbReference>
<dbReference type="GO" id="GO:0047632">
    <property type="term" value="F:agmatine deiminase activity"/>
    <property type="evidence" value="ECO:0007669"/>
    <property type="project" value="TreeGrafter"/>
</dbReference>
<dbReference type="OrthoDB" id="544103at2759"/>
<gene>
    <name evidence="2" type="ORF">DFQ27_007743</name>
</gene>
<accession>A0A9P6TZ92</accession>
<keyword evidence="3" id="KW-1185">Reference proteome</keyword>
<sequence length="359" mass="39533">MGQTTSTQGLHIPPEWDLHQSTFMSWPSDWGSLNSKVQGDIARVANVISEFEPVRMLAAPEHVNQAKAVIGNSSVVIVPIPVDDLWARDTLPLFLANDKKQIVGVNYNFNGWGRKQYHKNDAKVAATVLDYLDLDGFRSELIAECGSIETDGEGTLLMTESSILNKNRNPGLSRNTVDKIFKEELGVEKIIWVKGVKGYDITDSHIDSLARFVAPGVVVVSRPFPAPADDEEAQVWIGQYNQAMSVLKNATDAKGRRLQIIELPEPNPDKIRKLPAADIKRCKTLDLDCKNGGLTSYVNYYIVNGGVIIPEFGDKEADRMAHDIVQKAYPTRKVVSVNIDYVAVGGGGIHCATHEVPMP</sequence>
<keyword evidence="1" id="KW-0378">Hydrolase</keyword>
<protein>
    <recommendedName>
        <fullName evidence="4">Agmatine deiminase</fullName>
    </recommendedName>
</protein>
<dbReference type="GO" id="GO:0009446">
    <property type="term" value="P:putrescine biosynthetic process"/>
    <property type="evidence" value="ECO:0007669"/>
    <property type="project" value="InterPro"/>
</dbReference>
<dbReference type="InterPro" id="IPR007466">
    <property type="entry name" value="Peptidyl-Arg-deiminase_porph"/>
</dbReference>
<name>A0A9P6TZ92_9FUNG</name>
<organism evidence="2 3">
    <name type="scientific">Actinomortierella ambigua</name>
    <dbReference type="NCBI Taxonomy" id="1343610"/>
    <lineage>
        <taxon>Eukaryota</taxon>
        <taxon>Fungi</taxon>
        <taxon>Fungi incertae sedis</taxon>
        <taxon>Mucoromycota</taxon>
        <taxon>Mortierellomycotina</taxon>
        <taxon>Mortierellomycetes</taxon>
        <taxon>Mortierellales</taxon>
        <taxon>Mortierellaceae</taxon>
        <taxon>Actinomortierella</taxon>
    </lineage>
</organism>
<dbReference type="SUPFAM" id="SSF55909">
    <property type="entry name" value="Pentein"/>
    <property type="match status" value="1"/>
</dbReference>